<dbReference type="InterPro" id="IPR050314">
    <property type="entry name" value="Glycosyl_Hydrlase_18"/>
</dbReference>
<dbReference type="PhylomeDB" id="B4LVL8"/>
<dbReference type="KEGG" id="dvi:6627697"/>
<dbReference type="SMART" id="SM00636">
    <property type="entry name" value="Glyco_18"/>
    <property type="match status" value="1"/>
</dbReference>
<keyword evidence="7" id="KW-0325">Glycoprotein</keyword>
<keyword evidence="3" id="KW-0217">Developmental protein</keyword>
<comment type="subcellular location">
    <subcellularLocation>
        <location evidence="1">Secreted</location>
    </subcellularLocation>
</comment>
<dbReference type="InterPro" id="IPR001223">
    <property type="entry name" value="Glyco_hydro18_cat"/>
</dbReference>
<evidence type="ECO:0000256" key="4">
    <source>
        <dbReference type="ARBA" id="ARBA00022525"/>
    </source>
</evidence>
<dbReference type="OrthoDB" id="76388at2759"/>
<dbReference type="STRING" id="7244.B4LVL8"/>
<dbReference type="InterPro" id="IPR029070">
    <property type="entry name" value="Chitinase_insertion_sf"/>
</dbReference>
<keyword evidence="4" id="KW-0964">Secreted</keyword>
<dbReference type="GO" id="GO:0005975">
    <property type="term" value="P:carbohydrate metabolic process"/>
    <property type="evidence" value="ECO:0007669"/>
    <property type="project" value="InterPro"/>
</dbReference>
<dbReference type="HOGENOM" id="CLU_002833_3_2_1"/>
<organism evidence="10 11">
    <name type="scientific">Drosophila virilis</name>
    <name type="common">Fruit fly</name>
    <dbReference type="NCBI Taxonomy" id="7244"/>
    <lineage>
        <taxon>Eukaryota</taxon>
        <taxon>Metazoa</taxon>
        <taxon>Ecdysozoa</taxon>
        <taxon>Arthropoda</taxon>
        <taxon>Hexapoda</taxon>
        <taxon>Insecta</taxon>
        <taxon>Pterygota</taxon>
        <taxon>Neoptera</taxon>
        <taxon>Endopterygota</taxon>
        <taxon>Diptera</taxon>
        <taxon>Brachycera</taxon>
        <taxon>Muscomorpha</taxon>
        <taxon>Ephydroidea</taxon>
        <taxon>Drosophilidae</taxon>
        <taxon>Drosophila</taxon>
    </lineage>
</organism>
<dbReference type="PANTHER" id="PTHR11177">
    <property type="entry name" value="CHITINASE"/>
    <property type="match status" value="1"/>
</dbReference>
<keyword evidence="10" id="KW-0378">Hydrolase</keyword>
<evidence type="ECO:0000256" key="5">
    <source>
        <dbReference type="ARBA" id="ARBA00022729"/>
    </source>
</evidence>
<proteinExistence type="inferred from homology"/>
<keyword evidence="11" id="KW-1185">Reference proteome</keyword>
<dbReference type="GO" id="GO:0004568">
    <property type="term" value="F:chitinase activity"/>
    <property type="evidence" value="ECO:0007669"/>
    <property type="project" value="TreeGrafter"/>
</dbReference>
<dbReference type="SMR" id="B4LVL8"/>
<comment type="similarity">
    <text evidence="2">Belongs to the glycosyl hydrolase 18 family. IDGF subfamily.</text>
</comment>
<evidence type="ECO:0000256" key="1">
    <source>
        <dbReference type="ARBA" id="ARBA00004613"/>
    </source>
</evidence>
<dbReference type="SUPFAM" id="SSF54556">
    <property type="entry name" value="Chitinase insertion domain"/>
    <property type="match status" value="1"/>
</dbReference>
<feature type="domain" description="GH18" evidence="9">
    <location>
        <begin position="25"/>
        <end position="442"/>
    </location>
</feature>
<evidence type="ECO:0000313" key="11">
    <source>
        <dbReference type="Proteomes" id="UP000008792"/>
    </source>
</evidence>
<feature type="chain" id="PRO_5002816784" description="GH18 domain-containing protein" evidence="8">
    <location>
        <begin position="21"/>
        <end position="442"/>
    </location>
</feature>
<dbReference type="GO" id="GO:0005576">
    <property type="term" value="C:extracellular region"/>
    <property type="evidence" value="ECO:0007669"/>
    <property type="project" value="UniProtKB-SubCell"/>
</dbReference>
<reference evidence="10 11" key="1">
    <citation type="journal article" date="2007" name="Nature">
        <title>Evolution of genes and genomes on the Drosophila phylogeny.</title>
        <authorList>
            <consortium name="Drosophila 12 Genomes Consortium"/>
            <person name="Clark A.G."/>
            <person name="Eisen M.B."/>
            <person name="Smith D.R."/>
            <person name="Bergman C.M."/>
            <person name="Oliver B."/>
            <person name="Markow T.A."/>
            <person name="Kaufman T.C."/>
            <person name="Kellis M."/>
            <person name="Gelbart W."/>
            <person name="Iyer V.N."/>
            <person name="Pollard D.A."/>
            <person name="Sackton T.B."/>
            <person name="Larracuente A.M."/>
            <person name="Singh N.D."/>
            <person name="Abad J.P."/>
            <person name="Abt D.N."/>
            <person name="Adryan B."/>
            <person name="Aguade M."/>
            <person name="Akashi H."/>
            <person name="Anderson W.W."/>
            <person name="Aquadro C.F."/>
            <person name="Ardell D.H."/>
            <person name="Arguello R."/>
            <person name="Artieri C.G."/>
            <person name="Barbash D.A."/>
            <person name="Barker D."/>
            <person name="Barsanti P."/>
            <person name="Batterham P."/>
            <person name="Batzoglou S."/>
            <person name="Begun D."/>
            <person name="Bhutkar A."/>
            <person name="Blanco E."/>
            <person name="Bosak S.A."/>
            <person name="Bradley R.K."/>
            <person name="Brand A.D."/>
            <person name="Brent M.R."/>
            <person name="Brooks A.N."/>
            <person name="Brown R.H."/>
            <person name="Butlin R.K."/>
            <person name="Caggese C."/>
            <person name="Calvi B.R."/>
            <person name="Bernardo de Carvalho A."/>
            <person name="Caspi A."/>
            <person name="Castrezana S."/>
            <person name="Celniker S.E."/>
            <person name="Chang J.L."/>
            <person name="Chapple C."/>
            <person name="Chatterji S."/>
            <person name="Chinwalla A."/>
            <person name="Civetta A."/>
            <person name="Clifton S.W."/>
            <person name="Comeron J.M."/>
            <person name="Costello J.C."/>
            <person name="Coyne J.A."/>
            <person name="Daub J."/>
            <person name="David R.G."/>
            <person name="Delcher A.L."/>
            <person name="Delehaunty K."/>
            <person name="Do C.B."/>
            <person name="Ebling H."/>
            <person name="Edwards K."/>
            <person name="Eickbush T."/>
            <person name="Evans J.D."/>
            <person name="Filipski A."/>
            <person name="Findeiss S."/>
            <person name="Freyhult E."/>
            <person name="Fulton L."/>
            <person name="Fulton R."/>
            <person name="Garcia A.C."/>
            <person name="Gardiner A."/>
            <person name="Garfield D.A."/>
            <person name="Garvin B.E."/>
            <person name="Gibson G."/>
            <person name="Gilbert D."/>
            <person name="Gnerre S."/>
            <person name="Godfrey J."/>
            <person name="Good R."/>
            <person name="Gotea V."/>
            <person name="Gravely B."/>
            <person name="Greenberg A.J."/>
            <person name="Griffiths-Jones S."/>
            <person name="Gross S."/>
            <person name="Guigo R."/>
            <person name="Gustafson E.A."/>
            <person name="Haerty W."/>
            <person name="Hahn M.W."/>
            <person name="Halligan D.L."/>
            <person name="Halpern A.L."/>
            <person name="Halter G.M."/>
            <person name="Han M.V."/>
            <person name="Heger A."/>
            <person name="Hillier L."/>
            <person name="Hinrichs A.S."/>
            <person name="Holmes I."/>
            <person name="Hoskins R.A."/>
            <person name="Hubisz M.J."/>
            <person name="Hultmark D."/>
            <person name="Huntley M.A."/>
            <person name="Jaffe D.B."/>
            <person name="Jagadeeshan S."/>
            <person name="Jeck W.R."/>
            <person name="Johnson J."/>
            <person name="Jones C.D."/>
            <person name="Jordan W.C."/>
            <person name="Karpen G.H."/>
            <person name="Kataoka E."/>
            <person name="Keightley P.D."/>
            <person name="Kheradpour P."/>
            <person name="Kirkness E.F."/>
            <person name="Koerich L.B."/>
            <person name="Kristiansen K."/>
            <person name="Kudrna D."/>
            <person name="Kulathinal R.J."/>
            <person name="Kumar S."/>
            <person name="Kwok R."/>
            <person name="Lander E."/>
            <person name="Langley C.H."/>
            <person name="Lapoint R."/>
            <person name="Lazzaro B.P."/>
            <person name="Lee S.J."/>
            <person name="Levesque L."/>
            <person name="Li R."/>
            <person name="Lin C.F."/>
            <person name="Lin M.F."/>
            <person name="Lindblad-Toh K."/>
            <person name="Llopart A."/>
            <person name="Long M."/>
            <person name="Low L."/>
            <person name="Lozovsky E."/>
            <person name="Lu J."/>
            <person name="Luo M."/>
            <person name="Machado C.A."/>
            <person name="Makalowski W."/>
            <person name="Marzo M."/>
            <person name="Matsuda M."/>
            <person name="Matzkin L."/>
            <person name="McAllister B."/>
            <person name="McBride C.S."/>
            <person name="McKernan B."/>
            <person name="McKernan K."/>
            <person name="Mendez-Lago M."/>
            <person name="Minx P."/>
            <person name="Mollenhauer M.U."/>
            <person name="Montooth K."/>
            <person name="Mount S.M."/>
            <person name="Mu X."/>
            <person name="Myers E."/>
            <person name="Negre B."/>
            <person name="Newfeld S."/>
            <person name="Nielsen R."/>
            <person name="Noor M.A."/>
            <person name="O'Grady P."/>
            <person name="Pachter L."/>
            <person name="Papaceit M."/>
            <person name="Parisi M.J."/>
            <person name="Parisi M."/>
            <person name="Parts L."/>
            <person name="Pedersen J.S."/>
            <person name="Pesole G."/>
            <person name="Phillippy A.M."/>
            <person name="Ponting C.P."/>
            <person name="Pop M."/>
            <person name="Porcelli D."/>
            <person name="Powell J.R."/>
            <person name="Prohaska S."/>
            <person name="Pruitt K."/>
            <person name="Puig M."/>
            <person name="Quesneville H."/>
            <person name="Ram K.R."/>
            <person name="Rand D."/>
            <person name="Rasmussen M.D."/>
            <person name="Reed L.K."/>
            <person name="Reenan R."/>
            <person name="Reily A."/>
            <person name="Remington K.A."/>
            <person name="Rieger T.T."/>
            <person name="Ritchie M.G."/>
            <person name="Robin C."/>
            <person name="Rogers Y.H."/>
            <person name="Rohde C."/>
            <person name="Rozas J."/>
            <person name="Rubenfield M.J."/>
            <person name="Ruiz A."/>
            <person name="Russo S."/>
            <person name="Salzberg S.L."/>
            <person name="Sanchez-Gracia A."/>
            <person name="Saranga D.J."/>
            <person name="Sato H."/>
            <person name="Schaeffer S.W."/>
            <person name="Schatz M.C."/>
            <person name="Schlenke T."/>
            <person name="Schwartz R."/>
            <person name="Segarra C."/>
            <person name="Singh R.S."/>
            <person name="Sirot L."/>
            <person name="Sirota M."/>
            <person name="Sisneros N.B."/>
            <person name="Smith C.D."/>
            <person name="Smith T.F."/>
            <person name="Spieth J."/>
            <person name="Stage D.E."/>
            <person name="Stark A."/>
            <person name="Stephan W."/>
            <person name="Strausberg R.L."/>
            <person name="Strempel S."/>
            <person name="Sturgill D."/>
            <person name="Sutton G."/>
            <person name="Sutton G.G."/>
            <person name="Tao W."/>
            <person name="Teichmann S."/>
            <person name="Tobari Y.N."/>
            <person name="Tomimura Y."/>
            <person name="Tsolas J.M."/>
            <person name="Valente V.L."/>
            <person name="Venter E."/>
            <person name="Venter J.C."/>
            <person name="Vicario S."/>
            <person name="Vieira F.G."/>
            <person name="Vilella A.J."/>
            <person name="Villasante A."/>
            <person name="Walenz B."/>
            <person name="Wang J."/>
            <person name="Wasserman M."/>
            <person name="Watts T."/>
            <person name="Wilson D."/>
            <person name="Wilson R.K."/>
            <person name="Wing R.A."/>
            <person name="Wolfner M.F."/>
            <person name="Wong A."/>
            <person name="Wong G.K."/>
            <person name="Wu C.I."/>
            <person name="Wu G."/>
            <person name="Yamamoto D."/>
            <person name="Yang H.P."/>
            <person name="Yang S.P."/>
            <person name="Yorke J.A."/>
            <person name="Yoshida K."/>
            <person name="Zdobnov E."/>
            <person name="Zhang P."/>
            <person name="Zhang Y."/>
            <person name="Zimin A.V."/>
            <person name="Baldwin J."/>
            <person name="Abdouelleil A."/>
            <person name="Abdulkadir J."/>
            <person name="Abebe A."/>
            <person name="Abera B."/>
            <person name="Abreu J."/>
            <person name="Acer S.C."/>
            <person name="Aftuck L."/>
            <person name="Alexander A."/>
            <person name="An P."/>
            <person name="Anderson E."/>
            <person name="Anderson S."/>
            <person name="Arachi H."/>
            <person name="Azer M."/>
            <person name="Bachantsang P."/>
            <person name="Barry A."/>
            <person name="Bayul T."/>
            <person name="Berlin A."/>
            <person name="Bessette D."/>
            <person name="Bloom T."/>
            <person name="Blye J."/>
            <person name="Boguslavskiy L."/>
            <person name="Bonnet C."/>
            <person name="Boukhgalter B."/>
            <person name="Bourzgui I."/>
            <person name="Brown A."/>
            <person name="Cahill P."/>
            <person name="Channer S."/>
            <person name="Cheshatsang Y."/>
            <person name="Chuda L."/>
            <person name="Citroen M."/>
            <person name="Collymore A."/>
            <person name="Cooke P."/>
            <person name="Costello M."/>
            <person name="D'Aco K."/>
            <person name="Daza R."/>
            <person name="De Haan G."/>
            <person name="DeGray S."/>
            <person name="DeMaso C."/>
            <person name="Dhargay N."/>
            <person name="Dooley K."/>
            <person name="Dooley E."/>
            <person name="Doricent M."/>
            <person name="Dorje P."/>
            <person name="Dorjee K."/>
            <person name="Dupes A."/>
            <person name="Elong R."/>
            <person name="Falk J."/>
            <person name="Farina A."/>
            <person name="Faro S."/>
            <person name="Ferguson D."/>
            <person name="Fisher S."/>
            <person name="Foley C.D."/>
            <person name="Franke A."/>
            <person name="Friedrich D."/>
            <person name="Gadbois L."/>
            <person name="Gearin G."/>
            <person name="Gearin C.R."/>
            <person name="Giannoukos G."/>
            <person name="Goode T."/>
            <person name="Graham J."/>
            <person name="Grandbois E."/>
            <person name="Grewal S."/>
            <person name="Gyaltsen K."/>
            <person name="Hafez N."/>
            <person name="Hagos B."/>
            <person name="Hall J."/>
            <person name="Henson C."/>
            <person name="Hollinger A."/>
            <person name="Honan T."/>
            <person name="Huard M.D."/>
            <person name="Hughes L."/>
            <person name="Hurhula B."/>
            <person name="Husby M.E."/>
            <person name="Kamat A."/>
            <person name="Kanga B."/>
            <person name="Kashin S."/>
            <person name="Khazanovich D."/>
            <person name="Kisner P."/>
            <person name="Lance K."/>
            <person name="Lara M."/>
            <person name="Lee W."/>
            <person name="Lennon N."/>
            <person name="Letendre F."/>
            <person name="LeVine R."/>
            <person name="Lipovsky A."/>
            <person name="Liu X."/>
            <person name="Liu J."/>
            <person name="Liu S."/>
            <person name="Lokyitsang T."/>
            <person name="Lokyitsang Y."/>
            <person name="Lubonja R."/>
            <person name="Lui A."/>
            <person name="MacDonald P."/>
            <person name="Magnisalis V."/>
            <person name="Maru K."/>
            <person name="Matthews C."/>
            <person name="McCusker W."/>
            <person name="McDonough S."/>
            <person name="Mehta T."/>
            <person name="Meldrim J."/>
            <person name="Meneus L."/>
            <person name="Mihai O."/>
            <person name="Mihalev A."/>
            <person name="Mihova T."/>
            <person name="Mittelman R."/>
            <person name="Mlenga V."/>
            <person name="Montmayeur A."/>
            <person name="Mulrain L."/>
            <person name="Navidi A."/>
            <person name="Naylor J."/>
            <person name="Negash T."/>
            <person name="Nguyen T."/>
            <person name="Nguyen N."/>
            <person name="Nicol R."/>
            <person name="Norbu C."/>
            <person name="Norbu N."/>
            <person name="Novod N."/>
            <person name="O'Neill B."/>
            <person name="Osman S."/>
            <person name="Markiewicz E."/>
            <person name="Oyono O.L."/>
            <person name="Patti C."/>
            <person name="Phunkhang P."/>
            <person name="Pierre F."/>
            <person name="Priest M."/>
            <person name="Raghuraman S."/>
            <person name="Rege F."/>
            <person name="Reyes R."/>
            <person name="Rise C."/>
            <person name="Rogov P."/>
            <person name="Ross K."/>
            <person name="Ryan E."/>
            <person name="Settipalli S."/>
            <person name="Shea T."/>
            <person name="Sherpa N."/>
            <person name="Shi L."/>
            <person name="Shih D."/>
            <person name="Sparrow T."/>
            <person name="Spaulding J."/>
            <person name="Stalker J."/>
            <person name="Stange-Thomann N."/>
            <person name="Stavropoulos S."/>
            <person name="Stone C."/>
            <person name="Strader C."/>
            <person name="Tesfaye S."/>
            <person name="Thomson T."/>
            <person name="Thoulutsang Y."/>
            <person name="Thoulutsang D."/>
            <person name="Topham K."/>
            <person name="Topping I."/>
            <person name="Tsamla T."/>
            <person name="Vassiliev H."/>
            <person name="Vo A."/>
            <person name="Wangchuk T."/>
            <person name="Wangdi T."/>
            <person name="Weiand M."/>
            <person name="Wilkinson J."/>
            <person name="Wilson A."/>
            <person name="Yadav S."/>
            <person name="Young G."/>
            <person name="Yu Q."/>
            <person name="Zembek L."/>
            <person name="Zhong D."/>
            <person name="Zimmer A."/>
            <person name="Zwirko Z."/>
            <person name="Jaffe D.B."/>
            <person name="Alvarez P."/>
            <person name="Brockman W."/>
            <person name="Butler J."/>
            <person name="Chin C."/>
            <person name="Gnerre S."/>
            <person name="Grabherr M."/>
            <person name="Kleber M."/>
            <person name="Mauceli E."/>
            <person name="MacCallum I."/>
        </authorList>
    </citation>
    <scope>NUCLEOTIDE SEQUENCE [LARGE SCALE GENOMIC DNA]</scope>
    <source>
        <strain evidence="11">Tucson 15010-1051.87</strain>
    </source>
</reference>
<dbReference type="eggNOG" id="KOG2806">
    <property type="taxonomic scope" value="Eukaryota"/>
</dbReference>
<dbReference type="Gene3D" id="3.20.20.80">
    <property type="entry name" value="Glycosidases"/>
    <property type="match status" value="1"/>
</dbReference>
<dbReference type="EMBL" id="CH940649">
    <property type="protein sequence ID" value="EDW64412.1"/>
    <property type="molecule type" value="Genomic_DNA"/>
</dbReference>
<sequence>MKLLLICLLGVLSVTCGANGATRNSHLICYYDSASYLRPGFAKLDAHHLELALQFCTHLVYGYVGLKPGTHELYSLNVDLDMFHFKDITQLRDRFPHLKVLLSIGGDRDVDESHPNKYLELLEANRTDQQNFIDSSMVMLRRNGFDGLDLAFQFPKNKPRKVHGTIGTYWKQFKKLFTGDFIVDPSSAQHKEQFTELARNLRNAFQSANLLLTLTVLPNVNSTWYFDVPKLHPLMDFINLAAFDFLTPVRNPEEADYTAPIFHFDAQQRLPHYNVEFQLNYWLQNHCPPQKLNLGIATYGRAWKLSKDSGLSGLPVVPSTLGPGQGGLQIGSSEGLLSWPEICAKLPLNQTAVYRGANAPLRKVTDLTQKYGNYALRPADEEGEHGLWVSYDDPDFAGIKAAYAKSKDLGGVALFDLGYDDFRGLCTGQKFPIVRSVKYFLG</sequence>
<dbReference type="CDD" id="cd02873">
    <property type="entry name" value="GH18_IDGF"/>
    <property type="match status" value="1"/>
</dbReference>
<dbReference type="GO" id="GO:0008061">
    <property type="term" value="F:chitin binding"/>
    <property type="evidence" value="ECO:0007669"/>
    <property type="project" value="InterPro"/>
</dbReference>
<evidence type="ECO:0000313" key="10">
    <source>
        <dbReference type="EMBL" id="EDW64412.1"/>
    </source>
</evidence>
<dbReference type="SUPFAM" id="SSF51445">
    <property type="entry name" value="(Trans)glycosidases"/>
    <property type="match status" value="1"/>
</dbReference>
<dbReference type="FunFam" id="3.20.20.80:FF:000071">
    <property type="entry name" value="Imaginal disc growth factor"/>
    <property type="match status" value="1"/>
</dbReference>
<accession>B4LVL8</accession>
<evidence type="ECO:0000256" key="2">
    <source>
        <dbReference type="ARBA" id="ARBA00006606"/>
    </source>
</evidence>
<evidence type="ECO:0000256" key="7">
    <source>
        <dbReference type="ARBA" id="ARBA00023180"/>
    </source>
</evidence>
<evidence type="ECO:0000259" key="9">
    <source>
        <dbReference type="PROSITE" id="PS51910"/>
    </source>
</evidence>
<dbReference type="GO" id="GO:0006032">
    <property type="term" value="P:chitin catabolic process"/>
    <property type="evidence" value="ECO:0007669"/>
    <property type="project" value="TreeGrafter"/>
</dbReference>
<dbReference type="InterPro" id="IPR011583">
    <property type="entry name" value="Chitinase_II/V-like_cat"/>
</dbReference>
<dbReference type="Pfam" id="PF00704">
    <property type="entry name" value="Glyco_hydro_18"/>
    <property type="match status" value="1"/>
</dbReference>
<keyword evidence="10" id="KW-0326">Glycosidase</keyword>
<dbReference type="OMA" id="SIKYFMG"/>
<dbReference type="FunCoup" id="B4LVL8">
    <property type="interactions" value="7"/>
</dbReference>
<dbReference type="InParanoid" id="B4LVL8"/>
<dbReference type="AlphaFoldDB" id="B4LVL8"/>
<keyword evidence="6" id="KW-1015">Disulfide bond</keyword>
<dbReference type="Gene3D" id="3.10.50.10">
    <property type="match status" value="1"/>
</dbReference>
<feature type="signal peptide" evidence="8">
    <location>
        <begin position="1"/>
        <end position="20"/>
    </location>
</feature>
<protein>
    <recommendedName>
        <fullName evidence="9">GH18 domain-containing protein</fullName>
    </recommendedName>
</protein>
<dbReference type="InterPro" id="IPR015520">
    <property type="entry name" value="IDGF"/>
</dbReference>
<name>B4LVL8_DROVI</name>
<dbReference type="InterPro" id="IPR017853">
    <property type="entry name" value="GH"/>
</dbReference>
<gene>
    <name evidence="10" type="primary">Dvir\GJ22627</name>
    <name evidence="10" type="ORF">Dvir_GJ22627</name>
</gene>
<evidence type="ECO:0000256" key="8">
    <source>
        <dbReference type="SAM" id="SignalP"/>
    </source>
</evidence>
<dbReference type="FunFam" id="3.10.50.10:FF:000007">
    <property type="entry name" value="chitinase-like protein Idgf4"/>
    <property type="match status" value="1"/>
</dbReference>
<evidence type="ECO:0000256" key="3">
    <source>
        <dbReference type="ARBA" id="ARBA00022473"/>
    </source>
</evidence>
<keyword evidence="5 8" id="KW-0732">Signal</keyword>
<dbReference type="PROSITE" id="PS51910">
    <property type="entry name" value="GH18_2"/>
    <property type="match status" value="1"/>
</dbReference>
<evidence type="ECO:0000256" key="6">
    <source>
        <dbReference type="ARBA" id="ARBA00023157"/>
    </source>
</evidence>
<dbReference type="PANTHER" id="PTHR11177:SF235">
    <property type="entry name" value="CHITINASE-LIKE PROTEIN IDGF1-RELATED"/>
    <property type="match status" value="1"/>
</dbReference>
<dbReference type="Proteomes" id="UP000008792">
    <property type="component" value="Unassembled WGS sequence"/>
</dbReference>